<keyword evidence="2" id="KW-0560">Oxidoreductase</keyword>
<name>A0A4Q9DR11_9BACL</name>
<dbReference type="SUPFAM" id="SSF51735">
    <property type="entry name" value="NAD(P)-binding Rossmann-fold domains"/>
    <property type="match status" value="1"/>
</dbReference>
<protein>
    <submittedName>
        <fullName evidence="3">SDR family NAD(P)-dependent oxidoreductase</fullName>
    </submittedName>
</protein>
<evidence type="ECO:0000256" key="1">
    <source>
        <dbReference type="ARBA" id="ARBA00022857"/>
    </source>
</evidence>
<organism evidence="3 4">
    <name type="scientific">Paenibacillus thalictri</name>
    <dbReference type="NCBI Taxonomy" id="2527873"/>
    <lineage>
        <taxon>Bacteria</taxon>
        <taxon>Bacillati</taxon>
        <taxon>Bacillota</taxon>
        <taxon>Bacilli</taxon>
        <taxon>Bacillales</taxon>
        <taxon>Paenibacillaceae</taxon>
        <taxon>Paenibacillus</taxon>
    </lineage>
</organism>
<keyword evidence="1" id="KW-0521">NADP</keyword>
<evidence type="ECO:0000313" key="4">
    <source>
        <dbReference type="Proteomes" id="UP000293142"/>
    </source>
</evidence>
<dbReference type="RefSeq" id="WP_131013675.1">
    <property type="nucleotide sequence ID" value="NZ_SIRE01000008.1"/>
</dbReference>
<dbReference type="OrthoDB" id="5786478at2"/>
<dbReference type="InterPro" id="IPR002347">
    <property type="entry name" value="SDR_fam"/>
</dbReference>
<keyword evidence="4" id="KW-1185">Reference proteome</keyword>
<dbReference type="Pfam" id="PF00106">
    <property type="entry name" value="adh_short"/>
    <property type="match status" value="1"/>
</dbReference>
<dbReference type="PANTHER" id="PTHR43544">
    <property type="entry name" value="SHORT-CHAIN DEHYDROGENASE/REDUCTASE"/>
    <property type="match status" value="1"/>
</dbReference>
<dbReference type="Proteomes" id="UP000293142">
    <property type="component" value="Unassembled WGS sequence"/>
</dbReference>
<dbReference type="PRINTS" id="PR00081">
    <property type="entry name" value="GDHRDH"/>
</dbReference>
<dbReference type="GO" id="GO:0005737">
    <property type="term" value="C:cytoplasm"/>
    <property type="evidence" value="ECO:0007669"/>
    <property type="project" value="TreeGrafter"/>
</dbReference>
<comment type="caution">
    <text evidence="3">The sequence shown here is derived from an EMBL/GenBank/DDBJ whole genome shotgun (WGS) entry which is preliminary data.</text>
</comment>
<accession>A0A4Q9DR11</accession>
<dbReference type="InterPro" id="IPR051468">
    <property type="entry name" value="Fungal_SecMetab_SDRs"/>
</dbReference>
<dbReference type="GO" id="GO:0016491">
    <property type="term" value="F:oxidoreductase activity"/>
    <property type="evidence" value="ECO:0007669"/>
    <property type="project" value="UniProtKB-KW"/>
</dbReference>
<proteinExistence type="predicted"/>
<dbReference type="PANTHER" id="PTHR43544:SF7">
    <property type="entry name" value="NADB-LER2"/>
    <property type="match status" value="1"/>
</dbReference>
<dbReference type="Gene3D" id="3.40.50.720">
    <property type="entry name" value="NAD(P)-binding Rossmann-like Domain"/>
    <property type="match status" value="1"/>
</dbReference>
<reference evidence="3 4" key="1">
    <citation type="submission" date="2019-02" db="EMBL/GenBank/DDBJ databases">
        <title>Paenibacillus sp. nov., isolated from surface-sterilized tissue of Thalictrum simplex L.</title>
        <authorList>
            <person name="Tuo L."/>
        </authorList>
    </citation>
    <scope>NUCLEOTIDE SEQUENCE [LARGE SCALE GENOMIC DNA]</scope>
    <source>
        <strain evidence="3 4">N2SHLJ1</strain>
    </source>
</reference>
<evidence type="ECO:0000256" key="2">
    <source>
        <dbReference type="ARBA" id="ARBA00023002"/>
    </source>
</evidence>
<evidence type="ECO:0000313" key="3">
    <source>
        <dbReference type="EMBL" id="TBL79039.1"/>
    </source>
</evidence>
<sequence length="237" mass="26258">MAESKHILITGANRGLGYQLTLEAVSRGHMVYAGVRSLAAPSPLLDELERKYPGQIRKVELDAADMSSIRRAAEELGNLTPALDCVINNAAVLLEKEKTLEELDFDQLRMSFEINTFGPMYIIQQLLPLIYKGSDQTIINISSEAGTIINAFSTNYAYSMSKTALNMFSERLRHYVKDRGIEVYAVHPGWMKTDMGGEDAPAEPLDTARGVLNIIDKKVTITSKIAFINHLGKPMPL</sequence>
<dbReference type="AlphaFoldDB" id="A0A4Q9DR11"/>
<dbReference type="EMBL" id="SIRE01000008">
    <property type="protein sequence ID" value="TBL79039.1"/>
    <property type="molecule type" value="Genomic_DNA"/>
</dbReference>
<dbReference type="InterPro" id="IPR036291">
    <property type="entry name" value="NAD(P)-bd_dom_sf"/>
</dbReference>
<gene>
    <name evidence="3" type="ORF">EYB31_12500</name>
</gene>